<dbReference type="WBParaSite" id="nRc.2.0.1.t07514-RA">
    <property type="protein sequence ID" value="nRc.2.0.1.t07514-RA"/>
    <property type="gene ID" value="nRc.2.0.1.g07514"/>
</dbReference>
<keyword evidence="1" id="KW-1185">Reference proteome</keyword>
<organism evidence="1 2">
    <name type="scientific">Romanomermis culicivorax</name>
    <name type="common">Nematode worm</name>
    <dbReference type="NCBI Taxonomy" id="13658"/>
    <lineage>
        <taxon>Eukaryota</taxon>
        <taxon>Metazoa</taxon>
        <taxon>Ecdysozoa</taxon>
        <taxon>Nematoda</taxon>
        <taxon>Enoplea</taxon>
        <taxon>Dorylaimia</taxon>
        <taxon>Mermithida</taxon>
        <taxon>Mermithoidea</taxon>
        <taxon>Mermithidae</taxon>
        <taxon>Romanomermis</taxon>
    </lineage>
</organism>
<protein>
    <submittedName>
        <fullName evidence="2">Uncharacterized protein</fullName>
    </submittedName>
</protein>
<dbReference type="Proteomes" id="UP000887565">
    <property type="component" value="Unplaced"/>
</dbReference>
<name>A0A915I1D8_ROMCU</name>
<dbReference type="AlphaFoldDB" id="A0A915I1D8"/>
<reference evidence="2" key="1">
    <citation type="submission" date="2022-11" db="UniProtKB">
        <authorList>
            <consortium name="WormBaseParasite"/>
        </authorList>
    </citation>
    <scope>IDENTIFICATION</scope>
</reference>
<evidence type="ECO:0000313" key="2">
    <source>
        <dbReference type="WBParaSite" id="nRc.2.0.1.t07514-RA"/>
    </source>
</evidence>
<evidence type="ECO:0000313" key="1">
    <source>
        <dbReference type="Proteomes" id="UP000887565"/>
    </source>
</evidence>
<accession>A0A915I1D8</accession>
<sequence>MDTGAECLVLSSGLIKGAFNKQSLKIKVADGAMVTTHGPVIITMESPFGEHMIKCVILYDDIND</sequence>
<proteinExistence type="predicted"/>